<dbReference type="PANTHER" id="PTHR21599:SF0">
    <property type="entry name" value="GLYCERATE KINASE"/>
    <property type="match status" value="1"/>
</dbReference>
<accession>A0ABP8K7F6</accession>
<dbReference type="Proteomes" id="UP001500936">
    <property type="component" value="Unassembled WGS sequence"/>
</dbReference>
<name>A0ABP8K7F6_9BACT</name>
<dbReference type="PANTHER" id="PTHR21599">
    <property type="entry name" value="GLYCERATE KINASE"/>
    <property type="match status" value="1"/>
</dbReference>
<keyword evidence="2 4" id="KW-0808">Transferase</keyword>
<dbReference type="NCBIfam" id="TIGR00045">
    <property type="entry name" value="glycerate kinase"/>
    <property type="match status" value="1"/>
</dbReference>
<reference evidence="6" key="1">
    <citation type="journal article" date="2019" name="Int. J. Syst. Evol. Microbiol.">
        <title>The Global Catalogue of Microorganisms (GCM) 10K type strain sequencing project: providing services to taxonomists for standard genome sequencing and annotation.</title>
        <authorList>
            <consortium name="The Broad Institute Genomics Platform"/>
            <consortium name="The Broad Institute Genome Sequencing Center for Infectious Disease"/>
            <person name="Wu L."/>
            <person name="Ma J."/>
        </authorList>
    </citation>
    <scope>NUCLEOTIDE SEQUENCE [LARGE SCALE GENOMIC DNA]</scope>
    <source>
        <strain evidence="6">JCM 17925</strain>
    </source>
</reference>
<keyword evidence="3 4" id="KW-0418">Kinase</keyword>
<dbReference type="PIRSF" id="PIRSF006078">
    <property type="entry name" value="GlxK"/>
    <property type="match status" value="1"/>
</dbReference>
<evidence type="ECO:0000313" key="6">
    <source>
        <dbReference type="Proteomes" id="UP001500936"/>
    </source>
</evidence>
<dbReference type="Gene3D" id="3.40.50.10350">
    <property type="entry name" value="Glycerate kinase, domain 1"/>
    <property type="match status" value="1"/>
</dbReference>
<evidence type="ECO:0000256" key="4">
    <source>
        <dbReference type="PIRNR" id="PIRNR006078"/>
    </source>
</evidence>
<dbReference type="InterPro" id="IPR018197">
    <property type="entry name" value="Glycerate_kinase_RE-like"/>
</dbReference>
<gene>
    <name evidence="5" type="primary">glxK</name>
    <name evidence="5" type="ORF">GCM10023187_15430</name>
</gene>
<dbReference type="InterPro" id="IPR018193">
    <property type="entry name" value="Glyc_kinase_flavodox-like_fold"/>
</dbReference>
<evidence type="ECO:0000256" key="1">
    <source>
        <dbReference type="ARBA" id="ARBA00006284"/>
    </source>
</evidence>
<dbReference type="InterPro" id="IPR036129">
    <property type="entry name" value="Glycerate_kinase_sf"/>
</dbReference>
<proteinExistence type="inferred from homology"/>
<evidence type="ECO:0000256" key="3">
    <source>
        <dbReference type="ARBA" id="ARBA00022777"/>
    </source>
</evidence>
<evidence type="ECO:0000256" key="2">
    <source>
        <dbReference type="ARBA" id="ARBA00022679"/>
    </source>
</evidence>
<comment type="caution">
    <text evidence="5">The sequence shown here is derived from an EMBL/GenBank/DDBJ whole genome shotgun (WGS) entry which is preliminary data.</text>
</comment>
<keyword evidence="6" id="KW-1185">Reference proteome</keyword>
<comment type="similarity">
    <text evidence="1 4">Belongs to the glycerate kinase type-1 family.</text>
</comment>
<dbReference type="SUPFAM" id="SSF110738">
    <property type="entry name" value="Glycerate kinase I"/>
    <property type="match status" value="1"/>
</dbReference>
<dbReference type="EMBL" id="BAABHB010000002">
    <property type="protein sequence ID" value="GAA4401330.1"/>
    <property type="molecule type" value="Genomic_DNA"/>
</dbReference>
<dbReference type="Pfam" id="PF02595">
    <property type="entry name" value="Gly_kinase"/>
    <property type="match status" value="1"/>
</dbReference>
<dbReference type="Gene3D" id="3.90.1510.10">
    <property type="entry name" value="Glycerate kinase, domain 2"/>
    <property type="match status" value="1"/>
</dbReference>
<protein>
    <submittedName>
        <fullName evidence="5">Glycerate 3-kinase</fullName>
    </submittedName>
</protein>
<organism evidence="5 6">
    <name type="scientific">Nibrella viscosa</name>
    <dbReference type="NCBI Taxonomy" id="1084524"/>
    <lineage>
        <taxon>Bacteria</taxon>
        <taxon>Pseudomonadati</taxon>
        <taxon>Bacteroidota</taxon>
        <taxon>Cytophagia</taxon>
        <taxon>Cytophagales</taxon>
        <taxon>Spirosomataceae</taxon>
        <taxon>Nibrella</taxon>
    </lineage>
</organism>
<evidence type="ECO:0000313" key="5">
    <source>
        <dbReference type="EMBL" id="GAA4401330.1"/>
    </source>
</evidence>
<dbReference type="RefSeq" id="WP_345265625.1">
    <property type="nucleotide sequence ID" value="NZ_BAABHB010000002.1"/>
</dbReference>
<sequence>MKILLAPDKFRGSLTARQVCDAMMEGIRLAAPDADIVALPLADGGEGTAEVLTDATHGCWHTVPVLDPLGRAIQAGFGTSADGKTAFIEMAQASGLRLLDPSEHNPLQTSTYGTGQLIQHAVALGVTHIVLGIGGSATNDAGMGLAAALGWQFLDQNGQELIPSGAALQQIKQINPPTRSPLPDELTVSVACDVTNPLYGLNGAAAIYGPQKGASPAMVAELDKGLQQIATLIQQQFGTDLAEVPGAGAAGGLGAGALFFLKAELKEGVRLVMDEVRFDQHLAGTDLVLTGEGKTDRQTLQGKLLKGIADRANAVGIPVVALCGTLDLTPEEVIATGLTAAFSILSRPQPLTEALQNGYRDVQQATFHICRLFLHR</sequence>
<dbReference type="InterPro" id="IPR004381">
    <property type="entry name" value="Glycerate_kinase"/>
</dbReference>